<feature type="transmembrane region" description="Helical" evidence="2">
    <location>
        <begin position="97"/>
        <end position="114"/>
    </location>
</feature>
<dbReference type="AlphaFoldDB" id="A0A0D0E2A7"/>
<evidence type="ECO:0000256" key="2">
    <source>
        <dbReference type="SAM" id="Phobius"/>
    </source>
</evidence>
<organism evidence="3 4">
    <name type="scientific">Paxillus rubicundulus Ve08.2h10</name>
    <dbReference type="NCBI Taxonomy" id="930991"/>
    <lineage>
        <taxon>Eukaryota</taxon>
        <taxon>Fungi</taxon>
        <taxon>Dikarya</taxon>
        <taxon>Basidiomycota</taxon>
        <taxon>Agaricomycotina</taxon>
        <taxon>Agaricomycetes</taxon>
        <taxon>Agaricomycetidae</taxon>
        <taxon>Boletales</taxon>
        <taxon>Paxilineae</taxon>
        <taxon>Paxillaceae</taxon>
        <taxon>Paxillus</taxon>
    </lineage>
</organism>
<dbReference type="HOGENOM" id="CLU_1321265_0_0_1"/>
<keyword evidence="2" id="KW-1133">Transmembrane helix</keyword>
<evidence type="ECO:0000313" key="4">
    <source>
        <dbReference type="Proteomes" id="UP000054538"/>
    </source>
</evidence>
<dbReference type="Proteomes" id="UP000054538">
    <property type="component" value="Unassembled WGS sequence"/>
</dbReference>
<feature type="transmembrane region" description="Helical" evidence="2">
    <location>
        <begin position="120"/>
        <end position="136"/>
    </location>
</feature>
<gene>
    <name evidence="3" type="ORF">PAXRUDRAFT_827763</name>
</gene>
<keyword evidence="2" id="KW-0472">Membrane</keyword>
<sequence length="208" mass="23830">MWHSRQVAGNHQYIVDEFRKVLFSSETRRPMDQIEDFGRTLDKYIADFSRVVKDLDRSEQIKKIHPLENKLSLAKAAMDSVIEEVPKELGWKFHGDVVVTGITFVLAIMAPMWWAKLAGIVAVLILFFNIMGAGAPHSEARKRHELVVNEYKATKNEYQLEQACLRQMANLESTLDDVRRLLHHPHTGSTKPAKLPQSRTKVGKIRSK</sequence>
<keyword evidence="2" id="KW-0812">Transmembrane</keyword>
<accession>A0A0D0E2A7</accession>
<proteinExistence type="predicted"/>
<reference evidence="4" key="2">
    <citation type="submission" date="2015-01" db="EMBL/GenBank/DDBJ databases">
        <title>Evolutionary Origins and Diversification of the Mycorrhizal Mutualists.</title>
        <authorList>
            <consortium name="DOE Joint Genome Institute"/>
            <consortium name="Mycorrhizal Genomics Consortium"/>
            <person name="Kohler A."/>
            <person name="Kuo A."/>
            <person name="Nagy L.G."/>
            <person name="Floudas D."/>
            <person name="Copeland A."/>
            <person name="Barry K.W."/>
            <person name="Cichocki N."/>
            <person name="Veneault-Fourrey C."/>
            <person name="LaButti K."/>
            <person name="Lindquist E.A."/>
            <person name="Lipzen A."/>
            <person name="Lundell T."/>
            <person name="Morin E."/>
            <person name="Murat C."/>
            <person name="Riley R."/>
            <person name="Ohm R."/>
            <person name="Sun H."/>
            <person name="Tunlid A."/>
            <person name="Henrissat B."/>
            <person name="Grigoriev I.V."/>
            <person name="Hibbett D.S."/>
            <person name="Martin F."/>
        </authorList>
    </citation>
    <scope>NUCLEOTIDE SEQUENCE [LARGE SCALE GENOMIC DNA]</scope>
    <source>
        <strain evidence="4">Ve08.2h10</strain>
    </source>
</reference>
<evidence type="ECO:0000313" key="3">
    <source>
        <dbReference type="EMBL" id="KIK94664.1"/>
    </source>
</evidence>
<reference evidence="3 4" key="1">
    <citation type="submission" date="2014-04" db="EMBL/GenBank/DDBJ databases">
        <authorList>
            <consortium name="DOE Joint Genome Institute"/>
            <person name="Kuo A."/>
            <person name="Kohler A."/>
            <person name="Jargeat P."/>
            <person name="Nagy L.G."/>
            <person name="Floudas D."/>
            <person name="Copeland A."/>
            <person name="Barry K.W."/>
            <person name="Cichocki N."/>
            <person name="Veneault-Fourrey C."/>
            <person name="LaButti K."/>
            <person name="Lindquist E.A."/>
            <person name="Lipzen A."/>
            <person name="Lundell T."/>
            <person name="Morin E."/>
            <person name="Murat C."/>
            <person name="Sun H."/>
            <person name="Tunlid A."/>
            <person name="Henrissat B."/>
            <person name="Grigoriev I.V."/>
            <person name="Hibbett D.S."/>
            <person name="Martin F."/>
            <person name="Nordberg H.P."/>
            <person name="Cantor M.N."/>
            <person name="Hua S.X."/>
        </authorList>
    </citation>
    <scope>NUCLEOTIDE SEQUENCE [LARGE SCALE GENOMIC DNA]</scope>
    <source>
        <strain evidence="3 4">Ve08.2h10</strain>
    </source>
</reference>
<name>A0A0D0E2A7_9AGAM</name>
<protein>
    <submittedName>
        <fullName evidence="3">Uncharacterized protein</fullName>
    </submittedName>
</protein>
<keyword evidence="4" id="KW-1185">Reference proteome</keyword>
<feature type="region of interest" description="Disordered" evidence="1">
    <location>
        <begin position="183"/>
        <end position="208"/>
    </location>
</feature>
<evidence type="ECO:0000256" key="1">
    <source>
        <dbReference type="SAM" id="MobiDB-lite"/>
    </source>
</evidence>
<dbReference type="InParanoid" id="A0A0D0E2A7"/>
<dbReference type="EMBL" id="KN825092">
    <property type="protein sequence ID" value="KIK94664.1"/>
    <property type="molecule type" value="Genomic_DNA"/>
</dbReference>